<dbReference type="InterPro" id="IPR029016">
    <property type="entry name" value="GAF-like_dom_sf"/>
</dbReference>
<evidence type="ECO:0000313" key="11">
    <source>
        <dbReference type="EMBL" id="QWU17101.1"/>
    </source>
</evidence>
<dbReference type="InterPro" id="IPR004358">
    <property type="entry name" value="Sig_transdc_His_kin-like_C"/>
</dbReference>
<dbReference type="PANTHER" id="PTHR43065:SF46">
    <property type="entry name" value="C4-DICARBOXYLATE TRANSPORT SENSOR PROTEIN DCTB"/>
    <property type="match status" value="1"/>
</dbReference>
<evidence type="ECO:0000256" key="1">
    <source>
        <dbReference type="ARBA" id="ARBA00000085"/>
    </source>
</evidence>
<dbReference type="InterPro" id="IPR036890">
    <property type="entry name" value="HATPase_C_sf"/>
</dbReference>
<dbReference type="InterPro" id="IPR036097">
    <property type="entry name" value="HisK_dim/P_sf"/>
</dbReference>
<dbReference type="AlphaFoldDB" id="A0A1H8T6F3"/>
<dbReference type="PANTHER" id="PTHR43065">
    <property type="entry name" value="SENSOR HISTIDINE KINASE"/>
    <property type="match status" value="1"/>
</dbReference>
<keyword evidence="8" id="KW-0902">Two-component regulatory system</keyword>
<dbReference type="GO" id="GO:0000155">
    <property type="term" value="F:phosphorelay sensor kinase activity"/>
    <property type="evidence" value="ECO:0007669"/>
    <property type="project" value="InterPro"/>
</dbReference>
<dbReference type="SMART" id="SM00065">
    <property type="entry name" value="GAF"/>
    <property type="match status" value="1"/>
</dbReference>
<dbReference type="NCBIfam" id="TIGR00229">
    <property type="entry name" value="sensory_box"/>
    <property type="match status" value="1"/>
</dbReference>
<comment type="catalytic activity">
    <reaction evidence="1">
        <text>ATP + protein L-histidine = ADP + protein N-phospho-L-histidine.</text>
        <dbReference type="EC" id="2.7.13.3"/>
    </reaction>
</comment>
<dbReference type="PRINTS" id="PR00344">
    <property type="entry name" value="BCTRLSENSOR"/>
</dbReference>
<feature type="domain" description="PAS" evidence="10">
    <location>
        <begin position="188"/>
        <end position="234"/>
    </location>
</feature>
<evidence type="ECO:0000313" key="12">
    <source>
        <dbReference type="EMBL" id="SEO86128.1"/>
    </source>
</evidence>
<keyword evidence="5" id="KW-0547">Nucleotide-binding</keyword>
<feature type="domain" description="Histidine kinase" evidence="9">
    <location>
        <begin position="323"/>
        <end position="525"/>
    </location>
</feature>
<dbReference type="SMART" id="SM00387">
    <property type="entry name" value="HATPase_c"/>
    <property type="match status" value="1"/>
</dbReference>
<evidence type="ECO:0000313" key="13">
    <source>
        <dbReference type="Proteomes" id="UP000198809"/>
    </source>
</evidence>
<dbReference type="EMBL" id="FODH01000013">
    <property type="protein sequence ID" value="SEO86128.1"/>
    <property type="molecule type" value="Genomic_DNA"/>
</dbReference>
<dbReference type="SMART" id="SM00091">
    <property type="entry name" value="PAS"/>
    <property type="match status" value="1"/>
</dbReference>
<protein>
    <recommendedName>
        <fullName evidence="2">histidine kinase</fullName>
        <ecNumber evidence="2">2.7.13.3</ecNumber>
    </recommendedName>
</protein>
<dbReference type="Gene3D" id="3.30.450.20">
    <property type="entry name" value="PAS domain"/>
    <property type="match status" value="1"/>
</dbReference>
<evidence type="ECO:0000256" key="7">
    <source>
        <dbReference type="ARBA" id="ARBA00022840"/>
    </source>
</evidence>
<dbReference type="InterPro" id="IPR003018">
    <property type="entry name" value="GAF"/>
</dbReference>
<organism evidence="12 13">
    <name type="scientific">Paenibacillus sophorae</name>
    <dbReference type="NCBI Taxonomy" id="1333845"/>
    <lineage>
        <taxon>Bacteria</taxon>
        <taxon>Bacillati</taxon>
        <taxon>Bacillota</taxon>
        <taxon>Bacilli</taxon>
        <taxon>Bacillales</taxon>
        <taxon>Paenibacillaceae</taxon>
        <taxon>Paenibacillus</taxon>
    </lineage>
</organism>
<keyword evidence="14" id="KW-1185">Reference proteome</keyword>
<dbReference type="InterPro" id="IPR035965">
    <property type="entry name" value="PAS-like_dom_sf"/>
</dbReference>
<gene>
    <name evidence="11" type="ORF">KP014_08005</name>
    <name evidence="12" type="ORF">SAMN04487895_11356</name>
</gene>
<dbReference type="Gene3D" id="3.30.565.10">
    <property type="entry name" value="Histidine kinase-like ATPase, C-terminal domain"/>
    <property type="match status" value="1"/>
</dbReference>
<dbReference type="PROSITE" id="PS50109">
    <property type="entry name" value="HIS_KIN"/>
    <property type="match status" value="1"/>
</dbReference>
<dbReference type="GO" id="GO:0005524">
    <property type="term" value="F:ATP binding"/>
    <property type="evidence" value="ECO:0007669"/>
    <property type="project" value="UniProtKB-KW"/>
</dbReference>
<dbReference type="Gene3D" id="1.10.287.130">
    <property type="match status" value="1"/>
</dbReference>
<keyword evidence="3" id="KW-0597">Phosphoprotein</keyword>
<dbReference type="SUPFAM" id="SSF55785">
    <property type="entry name" value="PYP-like sensor domain (PAS domain)"/>
    <property type="match status" value="1"/>
</dbReference>
<evidence type="ECO:0000256" key="3">
    <source>
        <dbReference type="ARBA" id="ARBA00022553"/>
    </source>
</evidence>
<dbReference type="SUPFAM" id="SSF55781">
    <property type="entry name" value="GAF domain-like"/>
    <property type="match status" value="1"/>
</dbReference>
<proteinExistence type="predicted"/>
<evidence type="ECO:0000256" key="6">
    <source>
        <dbReference type="ARBA" id="ARBA00022777"/>
    </source>
</evidence>
<dbReference type="EC" id="2.7.13.3" evidence="2"/>
<dbReference type="InterPro" id="IPR005467">
    <property type="entry name" value="His_kinase_dom"/>
</dbReference>
<keyword evidence="4" id="KW-0808">Transferase</keyword>
<dbReference type="InterPro" id="IPR003594">
    <property type="entry name" value="HATPase_dom"/>
</dbReference>
<dbReference type="InterPro" id="IPR003661">
    <property type="entry name" value="HisK_dim/P_dom"/>
</dbReference>
<dbReference type="Pfam" id="PF02518">
    <property type="entry name" value="HATPase_c"/>
    <property type="match status" value="1"/>
</dbReference>
<dbReference type="Pfam" id="PF13185">
    <property type="entry name" value="GAF_2"/>
    <property type="match status" value="1"/>
</dbReference>
<sequence length="526" mass="59326">MNKDENSFKLLVLSEAGQELILNENPKKLLDNLFNKLSAHLDLDLYLNYIFDEEIQRLHLMNYHGITWREQALIEWIDLGEAVCGEAARKLSRIIVEDIQSSSDPKVGIIKDFGLQAYVSHPLISYGKFVGTLSFGLRNRPAFSPVELDILQNICSQVSIVLDRILLISALKKKNRELAQKNKELRHSEEQLSAIFSVIPSPMLVVSLYNNQIIEYNDPLLSMLGISGEELVNRYWPERHTENSLLERIMEVSLQSLYEGNIEVSFQNASGQHKICLCQTVTVDINQTPCMLTVFSDLTEHKEYEKELVRLDQLHLIGEMAAGIGHEVRNPLTTVRGFLQLMSKKESGKQSYLEIMIEELDRANSIISEFLGLAKNQRIDMKYDQLNELIAKILPLIQADATVAGKTVNAELGQIPPMYMDERMIRQLILNMVRNGLEAMPPEGRLIIRTFTEEDAIILSVEDSGKGIPSDQIEHIWKPFYTTKESGSGLGLAVCFNVANKHGAKIDVVTGPTGTTFSVKFKTLPA</sequence>
<dbReference type="OrthoDB" id="9759607at2"/>
<keyword evidence="6" id="KW-0418">Kinase</keyword>
<evidence type="ECO:0000259" key="10">
    <source>
        <dbReference type="PROSITE" id="PS50112"/>
    </source>
</evidence>
<dbReference type="Pfam" id="PF00512">
    <property type="entry name" value="HisKA"/>
    <property type="match status" value="1"/>
</dbReference>
<dbReference type="CDD" id="cd00082">
    <property type="entry name" value="HisKA"/>
    <property type="match status" value="1"/>
</dbReference>
<dbReference type="Proteomes" id="UP000198809">
    <property type="component" value="Unassembled WGS sequence"/>
</dbReference>
<dbReference type="PROSITE" id="PS50112">
    <property type="entry name" value="PAS"/>
    <property type="match status" value="1"/>
</dbReference>
<accession>A0A1H8T6F3</accession>
<dbReference type="CDD" id="cd00130">
    <property type="entry name" value="PAS"/>
    <property type="match status" value="1"/>
</dbReference>
<evidence type="ECO:0000256" key="8">
    <source>
        <dbReference type="ARBA" id="ARBA00023012"/>
    </source>
</evidence>
<evidence type="ECO:0000259" key="9">
    <source>
        <dbReference type="PROSITE" id="PS50109"/>
    </source>
</evidence>
<dbReference type="SMART" id="SM00388">
    <property type="entry name" value="HisKA"/>
    <property type="match status" value="1"/>
</dbReference>
<reference evidence="12 13" key="1">
    <citation type="submission" date="2016-10" db="EMBL/GenBank/DDBJ databases">
        <authorList>
            <person name="de Groot N.N."/>
        </authorList>
    </citation>
    <scope>NUCLEOTIDE SEQUENCE [LARGE SCALE GENOMIC DNA]</scope>
    <source>
        <strain evidence="12 13">CGMCC 1.10238</strain>
    </source>
</reference>
<keyword evidence="7" id="KW-0067">ATP-binding</keyword>
<evidence type="ECO:0000313" key="14">
    <source>
        <dbReference type="Proteomes" id="UP000683429"/>
    </source>
</evidence>
<dbReference type="SUPFAM" id="SSF47384">
    <property type="entry name" value="Homodimeric domain of signal transducing histidine kinase"/>
    <property type="match status" value="1"/>
</dbReference>
<reference evidence="11 14" key="2">
    <citation type="submission" date="2021-06" db="EMBL/GenBank/DDBJ databases">
        <title>Whole genome sequence of Paenibacillus sophorae DSM23020 for comparative genomics.</title>
        <authorList>
            <person name="Kim M.-J."/>
            <person name="Lee G."/>
            <person name="Shin J.-H."/>
        </authorList>
    </citation>
    <scope>NUCLEOTIDE SEQUENCE [LARGE SCALE GENOMIC DNA]</scope>
    <source>
        <strain evidence="11 14">DSM 23020</strain>
    </source>
</reference>
<dbReference type="InterPro" id="IPR000014">
    <property type="entry name" value="PAS"/>
</dbReference>
<dbReference type="RefSeq" id="WP_051500187.1">
    <property type="nucleotide sequence ID" value="NZ_CP076607.1"/>
</dbReference>
<dbReference type="Proteomes" id="UP000683429">
    <property type="component" value="Chromosome"/>
</dbReference>
<evidence type="ECO:0000256" key="4">
    <source>
        <dbReference type="ARBA" id="ARBA00022679"/>
    </source>
</evidence>
<evidence type="ECO:0000256" key="5">
    <source>
        <dbReference type="ARBA" id="ARBA00022741"/>
    </source>
</evidence>
<dbReference type="EMBL" id="CP076607">
    <property type="protein sequence ID" value="QWU17101.1"/>
    <property type="molecule type" value="Genomic_DNA"/>
</dbReference>
<dbReference type="SUPFAM" id="SSF55874">
    <property type="entry name" value="ATPase domain of HSP90 chaperone/DNA topoisomerase II/histidine kinase"/>
    <property type="match status" value="1"/>
</dbReference>
<evidence type="ECO:0000256" key="2">
    <source>
        <dbReference type="ARBA" id="ARBA00012438"/>
    </source>
</evidence>
<dbReference type="Gene3D" id="3.30.450.40">
    <property type="match status" value="1"/>
</dbReference>
<name>A0A1H8T6F3_9BACL</name>
<dbReference type="STRING" id="1333845.SAMN04487895_11356"/>